<protein>
    <submittedName>
        <fullName evidence="1">Uncharacterized protein</fullName>
    </submittedName>
</protein>
<evidence type="ECO:0000313" key="1">
    <source>
        <dbReference type="EMBL" id="MXU94429.1"/>
    </source>
</evidence>
<sequence>MRSAQHTLSGPHATWKTVLFVTVVMVLESRTGHVLQKASRRVLSPSLMLNVRRNSKGVNRSWTLLKTRAFWGKHMARPRCRGRTSRILIPVLPSGSSNAPRWASSFLVSISMVNSKSICSGTYFPSYCMHGVTGKQKKATLFRTQLGLLEETCLVSISIQALA</sequence>
<name>A0A6B0UXD0_IXORI</name>
<reference evidence="1" key="1">
    <citation type="submission" date="2019-12" db="EMBL/GenBank/DDBJ databases">
        <title>An insight into the sialome of adult female Ixodes ricinus ticks feeding for 6 days.</title>
        <authorList>
            <person name="Perner J."/>
            <person name="Ribeiro J.M.C."/>
        </authorList>
    </citation>
    <scope>NUCLEOTIDE SEQUENCE</scope>
    <source>
        <strain evidence="1">Semi-engorged</strain>
        <tissue evidence="1">Salivary glands</tissue>
    </source>
</reference>
<accession>A0A6B0UXD0</accession>
<organism evidence="1">
    <name type="scientific">Ixodes ricinus</name>
    <name type="common">Common tick</name>
    <name type="synonym">Acarus ricinus</name>
    <dbReference type="NCBI Taxonomy" id="34613"/>
    <lineage>
        <taxon>Eukaryota</taxon>
        <taxon>Metazoa</taxon>
        <taxon>Ecdysozoa</taxon>
        <taxon>Arthropoda</taxon>
        <taxon>Chelicerata</taxon>
        <taxon>Arachnida</taxon>
        <taxon>Acari</taxon>
        <taxon>Parasitiformes</taxon>
        <taxon>Ixodida</taxon>
        <taxon>Ixodoidea</taxon>
        <taxon>Ixodidae</taxon>
        <taxon>Ixodinae</taxon>
        <taxon>Ixodes</taxon>
    </lineage>
</organism>
<dbReference type="EMBL" id="GIFC01012346">
    <property type="protein sequence ID" value="MXU94429.1"/>
    <property type="molecule type" value="Transcribed_RNA"/>
</dbReference>
<proteinExistence type="predicted"/>
<dbReference type="AlphaFoldDB" id="A0A6B0UXD0"/>